<feature type="domain" description="DUF913" evidence="1">
    <location>
        <begin position="156"/>
        <end position="196"/>
    </location>
</feature>
<dbReference type="Proteomes" id="UP000631114">
    <property type="component" value="Unassembled WGS sequence"/>
</dbReference>
<sequence>MKALLRAISLGTYAPGARLAYTVHWKSLLPHCLCIIFGRAKDFGGGAVMGGVICSAEVVACIPRCLDALCLNNKGLQIVKDCNALRSFVRIFTSGTIGHGVEAPSLATESIGCSALFQWKPMLRRKYSVSTDDGEFSKMETSKQITEASPRWFLANIESFLPECINNAARLLETILQNLDTCRIFIDKKGIEAVLSCSPCH</sequence>
<evidence type="ECO:0000259" key="1">
    <source>
        <dbReference type="Pfam" id="PF06025"/>
    </source>
</evidence>
<reference evidence="2 3" key="1">
    <citation type="submission" date="2020-10" db="EMBL/GenBank/DDBJ databases">
        <title>The Coptis chinensis genome and diversification of protoberbering-type alkaloids.</title>
        <authorList>
            <person name="Wang B."/>
            <person name="Shu S."/>
            <person name="Song C."/>
            <person name="Liu Y."/>
        </authorList>
    </citation>
    <scope>NUCLEOTIDE SEQUENCE [LARGE SCALE GENOMIC DNA]</scope>
    <source>
        <strain evidence="2">HL-2020</strain>
        <tissue evidence="2">Leaf</tissue>
    </source>
</reference>
<dbReference type="Pfam" id="PF06025">
    <property type="entry name" value="DUF913"/>
    <property type="match status" value="2"/>
</dbReference>
<organism evidence="2 3">
    <name type="scientific">Coptis chinensis</name>
    <dbReference type="NCBI Taxonomy" id="261450"/>
    <lineage>
        <taxon>Eukaryota</taxon>
        <taxon>Viridiplantae</taxon>
        <taxon>Streptophyta</taxon>
        <taxon>Embryophyta</taxon>
        <taxon>Tracheophyta</taxon>
        <taxon>Spermatophyta</taxon>
        <taxon>Magnoliopsida</taxon>
        <taxon>Ranunculales</taxon>
        <taxon>Ranunculaceae</taxon>
        <taxon>Coptidoideae</taxon>
        <taxon>Coptis</taxon>
    </lineage>
</organism>
<dbReference type="OrthoDB" id="10596015at2759"/>
<proteinExistence type="predicted"/>
<accession>A0A835LSZ9</accession>
<dbReference type="InterPro" id="IPR010314">
    <property type="entry name" value="E3_Ub_ligase_DUF913"/>
</dbReference>
<dbReference type="EMBL" id="JADFTS010000007">
    <property type="protein sequence ID" value="KAF9598421.1"/>
    <property type="molecule type" value="Genomic_DNA"/>
</dbReference>
<evidence type="ECO:0000313" key="3">
    <source>
        <dbReference type="Proteomes" id="UP000631114"/>
    </source>
</evidence>
<name>A0A835LSZ9_9MAGN</name>
<protein>
    <recommendedName>
        <fullName evidence="1">DUF913 domain-containing protein</fullName>
    </recommendedName>
</protein>
<keyword evidence="3" id="KW-1185">Reference proteome</keyword>
<dbReference type="AlphaFoldDB" id="A0A835LSZ9"/>
<evidence type="ECO:0000313" key="2">
    <source>
        <dbReference type="EMBL" id="KAF9598421.1"/>
    </source>
</evidence>
<gene>
    <name evidence="2" type="ORF">IFM89_027854</name>
</gene>
<comment type="caution">
    <text evidence="2">The sequence shown here is derived from an EMBL/GenBank/DDBJ whole genome shotgun (WGS) entry which is preliminary data.</text>
</comment>
<feature type="domain" description="DUF913" evidence="1">
    <location>
        <begin position="48"/>
        <end position="99"/>
    </location>
</feature>